<accession>A0A5J4WGI8</accession>
<dbReference type="AlphaFoldDB" id="A0A5J4WGI8"/>
<sequence>MQQYVDKDGCVIKFGGGERIDEDELEYQSECGSGAECTGVGDLIIAPLETMQMKLHAGRSLQEKEQIMILVILKIPTMFKKMFKLVTMEMGFHLFAIMDTIADYSYQSYNV</sequence>
<evidence type="ECO:0000313" key="2">
    <source>
        <dbReference type="Proteomes" id="UP000324800"/>
    </source>
</evidence>
<gene>
    <name evidence="1" type="ORF">EZS28_010328</name>
</gene>
<dbReference type="EMBL" id="SNRW01002028">
    <property type="protein sequence ID" value="KAA6394144.1"/>
    <property type="molecule type" value="Genomic_DNA"/>
</dbReference>
<dbReference type="Proteomes" id="UP000324800">
    <property type="component" value="Unassembled WGS sequence"/>
</dbReference>
<organism evidence="1 2">
    <name type="scientific">Streblomastix strix</name>
    <dbReference type="NCBI Taxonomy" id="222440"/>
    <lineage>
        <taxon>Eukaryota</taxon>
        <taxon>Metamonada</taxon>
        <taxon>Preaxostyla</taxon>
        <taxon>Oxymonadida</taxon>
        <taxon>Streblomastigidae</taxon>
        <taxon>Streblomastix</taxon>
    </lineage>
</organism>
<reference evidence="1 2" key="1">
    <citation type="submission" date="2019-03" db="EMBL/GenBank/DDBJ databases">
        <title>Single cell metagenomics reveals metabolic interactions within the superorganism composed of flagellate Streblomastix strix and complex community of Bacteroidetes bacteria on its surface.</title>
        <authorList>
            <person name="Treitli S.C."/>
            <person name="Kolisko M."/>
            <person name="Husnik F."/>
            <person name="Keeling P."/>
            <person name="Hampl V."/>
        </authorList>
    </citation>
    <scope>NUCLEOTIDE SEQUENCE [LARGE SCALE GENOMIC DNA]</scope>
    <source>
        <strain evidence="1">ST1C</strain>
    </source>
</reference>
<evidence type="ECO:0000313" key="1">
    <source>
        <dbReference type="EMBL" id="KAA6394144.1"/>
    </source>
</evidence>
<proteinExistence type="predicted"/>
<comment type="caution">
    <text evidence="1">The sequence shown here is derived from an EMBL/GenBank/DDBJ whole genome shotgun (WGS) entry which is preliminary data.</text>
</comment>
<name>A0A5J4WGI8_9EUKA</name>
<protein>
    <submittedName>
        <fullName evidence="1">Uncharacterized protein</fullName>
    </submittedName>
</protein>